<dbReference type="GO" id="GO:0004519">
    <property type="term" value="F:endonuclease activity"/>
    <property type="evidence" value="ECO:0007669"/>
    <property type="project" value="UniProtKB-KW"/>
</dbReference>
<dbReference type="EMBL" id="UPXZ01000039">
    <property type="protein sequence ID" value="VBB48317.1"/>
    <property type="molecule type" value="Genomic_DNA"/>
</dbReference>
<feature type="domain" description="Endonuclease/exonuclease/phosphatase" evidence="1">
    <location>
        <begin position="40"/>
        <end position="262"/>
    </location>
</feature>
<protein>
    <submittedName>
        <fullName evidence="2">Endonuclease/exonuclease/phosphatase</fullName>
    </submittedName>
</protein>
<dbReference type="GO" id="GO:0004527">
    <property type="term" value="F:exonuclease activity"/>
    <property type="evidence" value="ECO:0007669"/>
    <property type="project" value="UniProtKB-KW"/>
</dbReference>
<dbReference type="GO" id="GO:0004767">
    <property type="term" value="F:sphingomyelin phosphodiesterase activity"/>
    <property type="evidence" value="ECO:0007669"/>
    <property type="project" value="InterPro"/>
</dbReference>
<dbReference type="SUPFAM" id="SSF56219">
    <property type="entry name" value="DNase I-like"/>
    <property type="match status" value="1"/>
</dbReference>
<dbReference type="Gene3D" id="3.60.10.10">
    <property type="entry name" value="Endonuclease/exonuclease/phosphatase"/>
    <property type="match status" value="1"/>
</dbReference>
<proteinExistence type="predicted"/>
<dbReference type="AlphaFoldDB" id="A0A653AJS3"/>
<dbReference type="InterPro" id="IPR005135">
    <property type="entry name" value="Endo/exonuclease/phosphatase"/>
</dbReference>
<keyword evidence="2" id="KW-0269">Exonuclease</keyword>
<dbReference type="InterPro" id="IPR038772">
    <property type="entry name" value="Sph/SMPD2-like"/>
</dbReference>
<dbReference type="InterPro" id="IPR036691">
    <property type="entry name" value="Endo/exonu/phosph_ase_sf"/>
</dbReference>
<keyword evidence="2" id="KW-0378">Hydrolase</keyword>
<organism evidence="2">
    <name type="scientific">uncultured Paludibacter sp</name>
    <dbReference type="NCBI Taxonomy" id="497635"/>
    <lineage>
        <taxon>Bacteria</taxon>
        <taxon>Pseudomonadati</taxon>
        <taxon>Bacteroidota</taxon>
        <taxon>Bacteroidia</taxon>
        <taxon>Bacteroidales</taxon>
        <taxon>Paludibacteraceae</taxon>
        <taxon>Paludibacter</taxon>
        <taxon>environmental samples</taxon>
    </lineage>
</organism>
<reference evidence="2" key="1">
    <citation type="submission" date="2018-07" db="EMBL/GenBank/DDBJ databases">
        <authorList>
            <consortium name="Genoscope - CEA"/>
            <person name="William W."/>
        </authorList>
    </citation>
    <scope>NUCLEOTIDE SEQUENCE</scope>
    <source>
        <strain evidence="2">IK1</strain>
    </source>
</reference>
<name>A0A653AJS3_9BACT</name>
<accession>A0A653AJS3</accession>
<evidence type="ECO:0000259" key="1">
    <source>
        <dbReference type="Pfam" id="PF03372"/>
    </source>
</evidence>
<dbReference type="PANTHER" id="PTHR16320">
    <property type="entry name" value="SPHINGOMYELINASE FAMILY MEMBER"/>
    <property type="match status" value="1"/>
</dbReference>
<keyword evidence="2" id="KW-0255">Endonuclease</keyword>
<gene>
    <name evidence="2" type="ORF">TRIP_D440335</name>
</gene>
<keyword evidence="2" id="KW-0540">Nuclease</keyword>
<dbReference type="Pfam" id="PF03372">
    <property type="entry name" value="Exo_endo_phos"/>
    <property type="match status" value="1"/>
</dbReference>
<dbReference type="PANTHER" id="PTHR16320:SF23">
    <property type="entry name" value="SPHINGOMYELINASE C 1"/>
    <property type="match status" value="1"/>
</dbReference>
<evidence type="ECO:0000313" key="2">
    <source>
        <dbReference type="EMBL" id="VBB48317.1"/>
    </source>
</evidence>
<sequence length="307" mass="35704">MFKKLILLLLIMLQTILEPVSQNVSFFNNHFEGTENLKILSWNIYMLPYLSLFNGNTKRANLIAEELHNSDYQIIVFQEAFSSVCRGILSKRLKDTYPYQYGPANKNHPPLKTNSGLWIVSKIPLEELDEIRYSISKGYDAVAHKGAVIFQGNYQGSEFQLVTTHLQAENLPEIRKQQCKEMKEKLLNKYYNPLIPQIICGDFNIDMDDHENYPFLLKTLDAKNGEVKGDSTTYDEVFNTLSQERTGKRRIIDYVLVRNLEWFHNIERKVNTFYVKSSNYSGNLSDHYAIEASILFTPHYMKNMAMN</sequence>